<evidence type="ECO:0008006" key="4">
    <source>
        <dbReference type="Google" id="ProtNLM"/>
    </source>
</evidence>
<dbReference type="AlphaFoldDB" id="A0A916RGV0"/>
<gene>
    <name evidence="2" type="ORF">GCM10011385_07130</name>
</gene>
<feature type="chain" id="PRO_5037011100" description="Lipoprotein" evidence="1">
    <location>
        <begin position="27"/>
        <end position="143"/>
    </location>
</feature>
<keyword evidence="3" id="KW-1185">Reference proteome</keyword>
<dbReference type="EMBL" id="BMIF01000001">
    <property type="protein sequence ID" value="GGA56113.1"/>
    <property type="molecule type" value="Genomic_DNA"/>
</dbReference>
<evidence type="ECO:0000256" key="1">
    <source>
        <dbReference type="SAM" id="SignalP"/>
    </source>
</evidence>
<accession>A0A916RGV0</accession>
<keyword evidence="1" id="KW-0732">Signal</keyword>
<proteinExistence type="predicted"/>
<comment type="caution">
    <text evidence="2">The sequence shown here is derived from an EMBL/GenBank/DDBJ whole genome shotgun (WGS) entry which is preliminary data.</text>
</comment>
<name>A0A916RGV0_9HYPH</name>
<reference evidence="2" key="1">
    <citation type="journal article" date="2014" name="Int. J. Syst. Evol. Microbiol.">
        <title>Complete genome sequence of Corynebacterium casei LMG S-19264T (=DSM 44701T), isolated from a smear-ripened cheese.</title>
        <authorList>
            <consortium name="US DOE Joint Genome Institute (JGI-PGF)"/>
            <person name="Walter F."/>
            <person name="Albersmeier A."/>
            <person name="Kalinowski J."/>
            <person name="Ruckert C."/>
        </authorList>
    </citation>
    <scope>NUCLEOTIDE SEQUENCE</scope>
    <source>
        <strain evidence="2">CGMCC 1.15320</strain>
    </source>
</reference>
<sequence length="143" mass="15068">MSRSPLPVRAGLLGCAAVLLAALAVAGCRDEKVSPVEAPQTGQAAAIATLQAINSKAATCWMRSKDPAFAGLRLIPELDTQYGRPRLLLLKKNSQYGLPVLVVEAQGSPAKIETYGPLTQGPVGSRIEQDIRRWSTGSQACVA</sequence>
<organism evidence="2 3">
    <name type="scientific">Nitratireductor aestuarii</name>
    <dbReference type="NCBI Taxonomy" id="1735103"/>
    <lineage>
        <taxon>Bacteria</taxon>
        <taxon>Pseudomonadati</taxon>
        <taxon>Pseudomonadota</taxon>
        <taxon>Alphaproteobacteria</taxon>
        <taxon>Hyphomicrobiales</taxon>
        <taxon>Phyllobacteriaceae</taxon>
        <taxon>Nitratireductor</taxon>
    </lineage>
</organism>
<dbReference type="RefSeq" id="WP_244630199.1">
    <property type="nucleotide sequence ID" value="NZ_BMIF01000001.1"/>
</dbReference>
<evidence type="ECO:0000313" key="2">
    <source>
        <dbReference type="EMBL" id="GGA56113.1"/>
    </source>
</evidence>
<evidence type="ECO:0000313" key="3">
    <source>
        <dbReference type="Proteomes" id="UP000636264"/>
    </source>
</evidence>
<dbReference type="Proteomes" id="UP000636264">
    <property type="component" value="Unassembled WGS sequence"/>
</dbReference>
<protein>
    <recommendedName>
        <fullName evidence="4">Lipoprotein</fullName>
    </recommendedName>
</protein>
<dbReference type="PROSITE" id="PS51257">
    <property type="entry name" value="PROKAR_LIPOPROTEIN"/>
    <property type="match status" value="1"/>
</dbReference>
<feature type="signal peptide" evidence="1">
    <location>
        <begin position="1"/>
        <end position="26"/>
    </location>
</feature>
<reference evidence="2" key="2">
    <citation type="submission" date="2020-09" db="EMBL/GenBank/DDBJ databases">
        <authorList>
            <person name="Sun Q."/>
            <person name="Zhou Y."/>
        </authorList>
    </citation>
    <scope>NUCLEOTIDE SEQUENCE</scope>
    <source>
        <strain evidence="2">CGMCC 1.15320</strain>
    </source>
</reference>